<sequence>MSDKKIIKIGGASGYWGESDMAAPQLLAAGGLDYLVFDYLAEITMSLMARARIADPDKGYALDFVSSVLKQNLAQIAAQKVKVISNAGGVNPIGCGKAIEQLVQELGLNLQVAVITGDDILEPLREGIYDPLSELYSGAPLPPSEKLMSANAYLGAFPIAEALSRDADIVITGRCVDSAVTLGACIHEFGWTADDLDELAGGSLAGHVIECGPQATGGNFTDWREVADTIAEIGYPIVEIISDGSFICTKPEGSGGMVTVGTVSEQIVYEIGDPQAYVLPDVICDFSQVRVTQSGENRVTIDGAVGLAAPDSYKASITYLDGFRGHISLSFTGFEADEKIRIFTDAALARARKKLDAKDIPDYEEVMLEILGTECQYGTASQIEKGVREVVGRFAFKHRDQKAISLLIKEVTGMALASPAGLSGLGGGRPKPSPVVRLFSCAIPKENLTISVDMDGKTSGVEIANGRAFDPASLERPPLPSGVSVDETGGKMIKVPLIALAWGRSGDKGDKANIGIIARKPEYLPFIVSALTEQVVASRFSHFLDGPVERFLMPGLHAINFLLHDALGGGGIASLRNDPQGKCFAQILLDHPIAVPAEMAEQLL</sequence>
<dbReference type="Pfam" id="PF23544">
    <property type="entry name" value="AtuA_ferredoxin"/>
    <property type="match status" value="1"/>
</dbReference>
<feature type="domain" description="Acyclic terpene utilisation N-terminal" evidence="1">
    <location>
        <begin position="7"/>
        <end position="453"/>
    </location>
</feature>
<gene>
    <name evidence="3" type="ORF">MNBD_ALPHA04-2244</name>
</gene>
<dbReference type="EMBL" id="UOEF01000129">
    <property type="protein sequence ID" value="VAV91725.1"/>
    <property type="molecule type" value="Genomic_DNA"/>
</dbReference>
<dbReference type="PANTHER" id="PTHR47708:SF2">
    <property type="entry name" value="SI:CH73-132F6.5"/>
    <property type="match status" value="1"/>
</dbReference>
<accession>A0A3B0S9G6</accession>
<protein>
    <submittedName>
        <fullName evidence="3">Terpene utilization protein AtuA</fullName>
    </submittedName>
</protein>
<dbReference type="InterPro" id="IPR056362">
    <property type="entry name" value="AtuA-like_ferredoxin_dom"/>
</dbReference>
<name>A0A3B0S9G6_9ZZZZ</name>
<dbReference type="AlphaFoldDB" id="A0A3B0S9G6"/>
<reference evidence="3" key="1">
    <citation type="submission" date="2018-06" db="EMBL/GenBank/DDBJ databases">
        <authorList>
            <person name="Zhirakovskaya E."/>
        </authorList>
    </citation>
    <scope>NUCLEOTIDE SEQUENCE</scope>
</reference>
<evidence type="ECO:0000259" key="1">
    <source>
        <dbReference type="Pfam" id="PF07287"/>
    </source>
</evidence>
<proteinExistence type="predicted"/>
<evidence type="ECO:0000259" key="2">
    <source>
        <dbReference type="Pfam" id="PF23544"/>
    </source>
</evidence>
<dbReference type="Pfam" id="PF07287">
    <property type="entry name" value="AtuA"/>
    <property type="match status" value="1"/>
</dbReference>
<evidence type="ECO:0000313" key="3">
    <source>
        <dbReference type="EMBL" id="VAV91725.1"/>
    </source>
</evidence>
<dbReference type="InterPro" id="IPR010839">
    <property type="entry name" value="AtuA_N"/>
</dbReference>
<feature type="domain" description="AtuA-like ferredoxin-fold" evidence="2">
    <location>
        <begin position="495"/>
        <end position="593"/>
    </location>
</feature>
<organism evidence="3">
    <name type="scientific">hydrothermal vent metagenome</name>
    <dbReference type="NCBI Taxonomy" id="652676"/>
    <lineage>
        <taxon>unclassified sequences</taxon>
        <taxon>metagenomes</taxon>
        <taxon>ecological metagenomes</taxon>
    </lineage>
</organism>
<dbReference type="PANTHER" id="PTHR47708">
    <property type="match status" value="1"/>
</dbReference>